<evidence type="ECO:0000256" key="12">
    <source>
        <dbReference type="ARBA" id="ARBA00025324"/>
    </source>
</evidence>
<evidence type="ECO:0000256" key="8">
    <source>
        <dbReference type="ARBA" id="ARBA00023315"/>
    </source>
</evidence>
<keyword evidence="2" id="KW-1003">Cell membrane</keyword>
<reference evidence="14 15" key="1">
    <citation type="submission" date="2018-08" db="EMBL/GenBank/DDBJ databases">
        <title>The draft genome squence of Brumimicrobium sp. N62.</title>
        <authorList>
            <person name="Du Z.-J."/>
            <person name="Luo H.-R."/>
        </authorList>
    </citation>
    <scope>NUCLEOTIDE SEQUENCE [LARGE SCALE GENOMIC DNA]</scope>
    <source>
        <strain evidence="14 15">N62</strain>
    </source>
</reference>
<evidence type="ECO:0000256" key="9">
    <source>
        <dbReference type="ARBA" id="ARBA00023588"/>
    </source>
</evidence>
<dbReference type="UniPathway" id="UPA00029">
    <property type="reaction ID" value="UER00560"/>
</dbReference>
<gene>
    <name evidence="14" type="ORF">DXU93_00975</name>
</gene>
<keyword evidence="6 13" id="KW-1133">Transmembrane helix</keyword>
<comment type="similarity">
    <text evidence="10">Belongs to the acyltransferase CrtO family.</text>
</comment>
<accession>A0A3E1F1D4</accession>
<dbReference type="GO" id="GO:0016746">
    <property type="term" value="F:acyltransferase activity"/>
    <property type="evidence" value="ECO:0007669"/>
    <property type="project" value="UniProtKB-KW"/>
</dbReference>
<dbReference type="Proteomes" id="UP000257127">
    <property type="component" value="Unassembled WGS sequence"/>
</dbReference>
<name>A0A3E1F1D4_9FLAO</name>
<keyword evidence="5" id="KW-0732">Signal</keyword>
<evidence type="ECO:0000256" key="6">
    <source>
        <dbReference type="ARBA" id="ARBA00022989"/>
    </source>
</evidence>
<organism evidence="14 15">
    <name type="scientific">Brumimicrobium aurantiacum</name>
    <dbReference type="NCBI Taxonomy" id="1737063"/>
    <lineage>
        <taxon>Bacteria</taxon>
        <taxon>Pseudomonadati</taxon>
        <taxon>Bacteroidota</taxon>
        <taxon>Flavobacteriia</taxon>
        <taxon>Flavobacteriales</taxon>
        <taxon>Crocinitomicaceae</taxon>
        <taxon>Brumimicrobium</taxon>
    </lineage>
</organism>
<dbReference type="GO" id="GO:0005886">
    <property type="term" value="C:plasma membrane"/>
    <property type="evidence" value="ECO:0007669"/>
    <property type="project" value="UniProtKB-SubCell"/>
</dbReference>
<keyword evidence="8" id="KW-0012">Acyltransferase</keyword>
<evidence type="ECO:0000313" key="14">
    <source>
        <dbReference type="EMBL" id="RFC55537.1"/>
    </source>
</evidence>
<dbReference type="RefSeq" id="WP_116879373.1">
    <property type="nucleotide sequence ID" value="NZ_QURB01000001.1"/>
</dbReference>
<evidence type="ECO:0000256" key="4">
    <source>
        <dbReference type="ARBA" id="ARBA00022692"/>
    </source>
</evidence>
<dbReference type="Pfam" id="PF18927">
    <property type="entry name" value="CrtO"/>
    <property type="match status" value="1"/>
</dbReference>
<evidence type="ECO:0000256" key="1">
    <source>
        <dbReference type="ARBA" id="ARBA00004162"/>
    </source>
</evidence>
<evidence type="ECO:0000256" key="13">
    <source>
        <dbReference type="SAM" id="Phobius"/>
    </source>
</evidence>
<comment type="function">
    <text evidence="12">Catalyzes the acylation of glycosyl-4,4'-diaponeurosporenoate, i.e. the esterification of glucose at the C6'' position with the carboxyl group of the C(15) fatty acid 12-methyltetradecanoic acid, to yield staphyloxanthin. This is the last step in the biosynthesis of this orange pigment, present in most staphylococci strains.</text>
</comment>
<protein>
    <recommendedName>
        <fullName evidence="11">Glycosyl-4,4'-diaponeurosporenoate acyltransferase</fullName>
    </recommendedName>
</protein>
<evidence type="ECO:0000256" key="5">
    <source>
        <dbReference type="ARBA" id="ARBA00022729"/>
    </source>
</evidence>
<evidence type="ECO:0000256" key="11">
    <source>
        <dbReference type="ARBA" id="ARBA00023667"/>
    </source>
</evidence>
<feature type="transmembrane region" description="Helical" evidence="13">
    <location>
        <begin position="92"/>
        <end position="110"/>
    </location>
</feature>
<comment type="pathway">
    <text evidence="9">Carotenoid biosynthesis; staphyloxanthin biosynthesis; staphyloxanthin from farnesyl diphosphate: step 5/5.</text>
</comment>
<comment type="subcellular location">
    <subcellularLocation>
        <location evidence="1">Cell membrane</location>
        <topology evidence="1">Single-pass membrane protein</topology>
    </subcellularLocation>
</comment>
<dbReference type="AlphaFoldDB" id="A0A3E1F1D4"/>
<dbReference type="OrthoDB" id="883215at2"/>
<evidence type="ECO:0000256" key="7">
    <source>
        <dbReference type="ARBA" id="ARBA00023136"/>
    </source>
</evidence>
<comment type="caution">
    <text evidence="14">The sequence shown here is derived from an EMBL/GenBank/DDBJ whole genome shotgun (WGS) entry which is preliminary data.</text>
</comment>
<proteinExistence type="inferred from homology"/>
<feature type="transmembrane region" description="Helical" evidence="13">
    <location>
        <begin position="116"/>
        <end position="134"/>
    </location>
</feature>
<dbReference type="InterPro" id="IPR044021">
    <property type="entry name" value="CrtO"/>
</dbReference>
<keyword evidence="3" id="KW-0808">Transferase</keyword>
<evidence type="ECO:0000256" key="3">
    <source>
        <dbReference type="ARBA" id="ARBA00022679"/>
    </source>
</evidence>
<evidence type="ECO:0000256" key="2">
    <source>
        <dbReference type="ARBA" id="ARBA00022475"/>
    </source>
</evidence>
<keyword evidence="15" id="KW-1185">Reference proteome</keyword>
<keyword evidence="4 13" id="KW-0812">Transmembrane</keyword>
<sequence length="154" mass="18220">MVHYLTFGISISFISWIVGIIGNSVLEKTDYYQTLSHMNFIPNRSFNKWIGLKYFKWIVRNTFFKFFNPDLKLKGKKVELSTIRYEMTKAEIGHLIGFVFVVGFAIYKGINENWLFAFIIIIPNVLMNLYPSLLQQENKRRIDLLLKRKSIKVQ</sequence>
<feature type="transmembrane region" description="Helical" evidence="13">
    <location>
        <begin position="6"/>
        <end position="26"/>
    </location>
</feature>
<evidence type="ECO:0000313" key="15">
    <source>
        <dbReference type="Proteomes" id="UP000257127"/>
    </source>
</evidence>
<dbReference type="EMBL" id="QURB01000001">
    <property type="protein sequence ID" value="RFC55537.1"/>
    <property type="molecule type" value="Genomic_DNA"/>
</dbReference>
<keyword evidence="7 13" id="KW-0472">Membrane</keyword>
<evidence type="ECO:0000256" key="10">
    <source>
        <dbReference type="ARBA" id="ARBA00023603"/>
    </source>
</evidence>